<evidence type="ECO:0000259" key="6">
    <source>
        <dbReference type="PROSITE" id="PS50056"/>
    </source>
</evidence>
<evidence type="ECO:0000256" key="1">
    <source>
        <dbReference type="ARBA" id="ARBA00009580"/>
    </source>
</evidence>
<dbReference type="CDD" id="cd00047">
    <property type="entry name" value="PTPc"/>
    <property type="match status" value="1"/>
</dbReference>
<dbReference type="Gene3D" id="3.90.190.10">
    <property type="entry name" value="Protein tyrosine phosphatase superfamily"/>
    <property type="match status" value="1"/>
</dbReference>
<evidence type="ECO:0000256" key="3">
    <source>
        <dbReference type="ARBA" id="ARBA00022801"/>
    </source>
</evidence>
<reference evidence="7" key="1">
    <citation type="submission" date="2007-06" db="EMBL/GenBank/DDBJ databases">
        <title>Bracovirus Evolution: Comparative Genomics of Multiple Viral and Proviral Genomes.</title>
        <authorList>
            <person name="Desjardins C.A."/>
            <person name="Gundersen-Rindal D.E."/>
            <person name="Hostetler J.B."/>
            <person name="Tallon L.J."/>
            <person name="Utterback T.R."/>
            <person name="Fuester R.W."/>
            <person name="Schatz M.C."/>
            <person name="Pedroni M.J."/>
            <person name="Fadrosh D.W."/>
            <person name="Haas B.J."/>
            <person name="Toms B.S."/>
            <person name="Chen D."/>
            <person name="Nene V."/>
        </authorList>
    </citation>
    <scope>NUCLEOTIDE SEQUENCE</scope>
</reference>
<dbReference type="PANTHER" id="PTHR19134:SF562">
    <property type="entry name" value="PROTEIN-TYROSINE-PHOSPHATASE"/>
    <property type="match status" value="1"/>
</dbReference>
<evidence type="ECO:0000259" key="5">
    <source>
        <dbReference type="PROSITE" id="PS50055"/>
    </source>
</evidence>
<dbReference type="InterPro" id="IPR003595">
    <property type="entry name" value="Tyr_Pase_cat"/>
</dbReference>
<dbReference type="InterPro" id="IPR029021">
    <property type="entry name" value="Prot-tyrosine_phosphatase-like"/>
</dbReference>
<dbReference type="SMART" id="SM00404">
    <property type="entry name" value="PTPc_motif"/>
    <property type="match status" value="1"/>
</dbReference>
<dbReference type="PROSITE" id="PS50055">
    <property type="entry name" value="TYR_PHOSPHATASE_PTP"/>
    <property type="match status" value="1"/>
</dbReference>
<gene>
    <name evidence="7" type="ORF">GFP_L1_0060</name>
</gene>
<dbReference type="InterPro" id="IPR000242">
    <property type="entry name" value="PTP_cat"/>
</dbReference>
<keyword evidence="4" id="KW-0904">Protein phosphatase</keyword>
<dbReference type="SUPFAM" id="SSF52799">
    <property type="entry name" value="(Phosphotyrosine protein) phosphatases II"/>
    <property type="match status" value="1"/>
</dbReference>
<dbReference type="PROSITE" id="PS50056">
    <property type="entry name" value="TYR_PHOSPHATASE_2"/>
    <property type="match status" value="1"/>
</dbReference>
<dbReference type="InterPro" id="IPR000387">
    <property type="entry name" value="Tyr_Pase_dom"/>
</dbReference>
<comment type="similarity">
    <text evidence="1">Belongs to the protein-tyrosine phosphatase family.</text>
</comment>
<evidence type="ECO:0000256" key="2">
    <source>
        <dbReference type="ARBA" id="ARBA00013064"/>
    </source>
</evidence>
<dbReference type="GO" id="GO:0009653">
    <property type="term" value="P:anatomical structure morphogenesis"/>
    <property type="evidence" value="ECO:0007669"/>
    <property type="project" value="UniProtKB-ARBA"/>
</dbReference>
<feature type="domain" description="Tyrosine-protein phosphatase" evidence="5">
    <location>
        <begin position="65"/>
        <end position="277"/>
    </location>
</feature>
<evidence type="ECO:0000313" key="7">
    <source>
        <dbReference type="EMBL" id="ACE75283.1"/>
    </source>
</evidence>
<protein>
    <recommendedName>
        <fullName evidence="2">protein-tyrosine-phosphatase</fullName>
        <ecNumber evidence="2">3.1.3.48</ecNumber>
    </recommendedName>
</protein>
<sequence length="315" mass="36176">MALNLPTTYEVTEFLQRTTHPNSVKIISQEYSSIPGVLITETGEKLKESRSNNENQFQTIYKEDNASYVNGFDLNKKFIATEQPMESTLNSFLVLVWKNNSRVIVMLSGVEEELQPNSISYFSSNQNDTIFGDFIVTQKEINLENSYTETVLSITCIQTGHSRIVHHFNYWNWHRCGFPKEEEFLEFLLAINKKYQDFGLEAVINSKNWTGPIIVHGNAGLGRALIFCAIDTCLCQLVCTETISVQSVVVEIRNQMKNFSIPDVSQYIFIHRVLCHFLKNIRSNLVAFLKLRSFYIAKDLYLSYHPIGKSLELVN</sequence>
<dbReference type="EC" id="3.1.3.48" evidence="2"/>
<dbReference type="Pfam" id="PF00102">
    <property type="entry name" value="Y_phosphatase"/>
    <property type="match status" value="1"/>
</dbReference>
<feature type="domain" description="Tyrosine specific protein phosphatases" evidence="6">
    <location>
        <begin position="182"/>
        <end position="255"/>
    </location>
</feature>
<keyword evidence="3" id="KW-0378">Hydrolase</keyword>
<proteinExistence type="inferred from homology"/>
<dbReference type="SMART" id="SM00194">
    <property type="entry name" value="PTPc"/>
    <property type="match status" value="1"/>
</dbReference>
<accession>B7S8R0</accession>
<name>B7S8R0_9HYME</name>
<dbReference type="PRINTS" id="PR00700">
    <property type="entry name" value="PRTYPHPHTASE"/>
</dbReference>
<dbReference type="AlphaFoldDB" id="B7S8R0"/>
<dbReference type="PANTHER" id="PTHR19134">
    <property type="entry name" value="RECEPTOR-TYPE TYROSINE-PROTEIN PHOSPHATASE"/>
    <property type="match status" value="1"/>
</dbReference>
<dbReference type="EMBL" id="EF710650">
    <property type="protein sequence ID" value="ACE75283.1"/>
    <property type="molecule type" value="Genomic_DNA"/>
</dbReference>
<evidence type="ECO:0000256" key="4">
    <source>
        <dbReference type="ARBA" id="ARBA00022912"/>
    </source>
</evidence>
<dbReference type="InterPro" id="IPR050348">
    <property type="entry name" value="Protein-Tyr_Phosphatase"/>
</dbReference>
<organism evidence="7">
    <name type="scientific">Glyptapanteles flavicoxis</name>
    <dbReference type="NCBI Taxonomy" id="463051"/>
    <lineage>
        <taxon>Eukaryota</taxon>
        <taxon>Metazoa</taxon>
        <taxon>Ecdysozoa</taxon>
        <taxon>Arthropoda</taxon>
        <taxon>Hexapoda</taxon>
        <taxon>Insecta</taxon>
        <taxon>Pterygota</taxon>
        <taxon>Neoptera</taxon>
        <taxon>Endopterygota</taxon>
        <taxon>Hymenoptera</taxon>
        <taxon>Apocrita</taxon>
        <taxon>Ichneumonoidea</taxon>
        <taxon>Braconidae</taxon>
        <taxon>Microgastrinae</taxon>
        <taxon>Glyptapanteles</taxon>
    </lineage>
</organism>
<dbReference type="GO" id="GO:0048666">
    <property type="term" value="P:neuron development"/>
    <property type="evidence" value="ECO:0007669"/>
    <property type="project" value="UniProtKB-ARBA"/>
</dbReference>
<dbReference type="GO" id="GO:0004725">
    <property type="term" value="F:protein tyrosine phosphatase activity"/>
    <property type="evidence" value="ECO:0007669"/>
    <property type="project" value="UniProtKB-EC"/>
</dbReference>